<organism evidence="2">
    <name type="scientific">Arcella intermedia</name>
    <dbReference type="NCBI Taxonomy" id="1963864"/>
    <lineage>
        <taxon>Eukaryota</taxon>
        <taxon>Amoebozoa</taxon>
        <taxon>Tubulinea</taxon>
        <taxon>Elardia</taxon>
        <taxon>Arcellinida</taxon>
        <taxon>Sphaerothecina</taxon>
        <taxon>Arcellidae</taxon>
        <taxon>Arcella</taxon>
    </lineage>
</organism>
<proteinExistence type="predicted"/>
<dbReference type="EMBL" id="GIBP01006545">
    <property type="protein sequence ID" value="NDV35514.1"/>
    <property type="molecule type" value="Transcribed_RNA"/>
</dbReference>
<name>A0A6B2LEM4_9EUKA</name>
<dbReference type="InterPro" id="IPR013922">
    <property type="entry name" value="Cyclin_PHO80-like"/>
</dbReference>
<keyword evidence="1" id="KW-0732">Signal</keyword>
<dbReference type="CDD" id="cd20540">
    <property type="entry name" value="CYCLIN_CCNY_like"/>
    <property type="match status" value="1"/>
</dbReference>
<protein>
    <recommendedName>
        <fullName evidence="3">Cyclin N-terminal domain-containing protein</fullName>
    </recommendedName>
</protein>
<sequence length="236" mass="27187">MIAKSLATVIWLVLKGSESCEDQPAKGIFNEEVYPLENMCTIDIRLIPTQQEVEKTVLYIIEKQELSPECGIMAAAYIDRFLTSSNITLQPQNWRRILLTALLVADKVWEDLAVWNIDYVKSNLFDHITLEDINRLETEFLFCVNYSLVLRPSEYAKYFFELRAVCKGPQDSWRPLNKKSAHILEVKSKGAEEELKNMVLKQRSKSLAYEGVGGGETQTMSIEEFRRVRNEKSIDI</sequence>
<evidence type="ECO:0000256" key="1">
    <source>
        <dbReference type="SAM" id="SignalP"/>
    </source>
</evidence>
<dbReference type="Gene3D" id="1.10.472.10">
    <property type="entry name" value="Cyclin-like"/>
    <property type="match status" value="1"/>
</dbReference>
<feature type="signal peptide" evidence="1">
    <location>
        <begin position="1"/>
        <end position="19"/>
    </location>
</feature>
<evidence type="ECO:0000313" key="2">
    <source>
        <dbReference type="EMBL" id="NDV35519.1"/>
    </source>
</evidence>
<reference evidence="2" key="1">
    <citation type="journal article" date="2020" name="J. Eukaryot. Microbiol.">
        <title>De novo Sequencing, Assembly and Annotation of the Transcriptome for the Free-Living Testate Amoeba Arcella intermedia.</title>
        <authorList>
            <person name="Ribeiro G.M."/>
            <person name="Porfirio-Sousa A.L."/>
            <person name="Maurer-Alcala X.X."/>
            <person name="Katz L.A."/>
            <person name="Lahr D.J.G."/>
        </authorList>
    </citation>
    <scope>NUCLEOTIDE SEQUENCE</scope>
</reference>
<dbReference type="SUPFAM" id="SSF47954">
    <property type="entry name" value="Cyclin-like"/>
    <property type="match status" value="1"/>
</dbReference>
<feature type="chain" id="PRO_5036171935" description="Cyclin N-terminal domain-containing protein" evidence="1">
    <location>
        <begin position="20"/>
        <end position="236"/>
    </location>
</feature>
<dbReference type="Pfam" id="PF08613">
    <property type="entry name" value="Cyclin"/>
    <property type="match status" value="1"/>
</dbReference>
<dbReference type="GO" id="GO:0019901">
    <property type="term" value="F:protein kinase binding"/>
    <property type="evidence" value="ECO:0007669"/>
    <property type="project" value="InterPro"/>
</dbReference>
<accession>A0A6B2LEM4</accession>
<dbReference type="InterPro" id="IPR036915">
    <property type="entry name" value="Cyclin-like_sf"/>
</dbReference>
<dbReference type="AlphaFoldDB" id="A0A6B2LEM4"/>
<dbReference type="PANTHER" id="PTHR14248">
    <property type="entry name" value="CYCLIN Y, ISOFORM A"/>
    <property type="match status" value="1"/>
</dbReference>
<dbReference type="EMBL" id="GIBP01006550">
    <property type="protein sequence ID" value="NDV35519.1"/>
    <property type="molecule type" value="Transcribed_RNA"/>
</dbReference>
<evidence type="ECO:0008006" key="3">
    <source>
        <dbReference type="Google" id="ProtNLM"/>
    </source>
</evidence>